<protein>
    <submittedName>
        <fullName evidence="1">DUF1684 domain-containing protein</fullName>
    </submittedName>
</protein>
<reference evidence="1" key="1">
    <citation type="submission" date="2022-10" db="EMBL/GenBank/DDBJ databases">
        <title>The complete genomes of actinobacterial strains from the NBC collection.</title>
        <authorList>
            <person name="Joergensen T.S."/>
            <person name="Alvarez Arevalo M."/>
            <person name="Sterndorff E.B."/>
            <person name="Faurdal D."/>
            <person name="Vuksanovic O."/>
            <person name="Mourched A.-S."/>
            <person name="Charusanti P."/>
            <person name="Shaw S."/>
            <person name="Blin K."/>
            <person name="Weber T."/>
        </authorList>
    </citation>
    <scope>NUCLEOTIDE SEQUENCE</scope>
    <source>
        <strain evidence="1">NBC_00003</strain>
    </source>
</reference>
<accession>A0AAU2VCR5</accession>
<dbReference type="PANTHER" id="PTHR41913:SF1">
    <property type="entry name" value="DUF1684 DOMAIN-CONTAINING PROTEIN"/>
    <property type="match status" value="1"/>
</dbReference>
<dbReference type="InterPro" id="IPR012467">
    <property type="entry name" value="DUF1684"/>
</dbReference>
<evidence type="ECO:0000313" key="1">
    <source>
        <dbReference type="EMBL" id="WTW64881.1"/>
    </source>
</evidence>
<dbReference type="Pfam" id="PF07920">
    <property type="entry name" value="DUF1684"/>
    <property type="match status" value="1"/>
</dbReference>
<gene>
    <name evidence="1" type="ORF">OG549_31880</name>
</gene>
<sequence>MSTQAPQDPRSDHALDWKKWHEHRIASVSAPYGPLALTGTHWLADGVPEELGRWREDGDEVVLAASAEHQLALDGAPLTGEVRLGADIGPAGESRLAQGDRRLVVLRREGLWAVRVWDPASPAREAFAGIDATPYEERFRLPGTFRPYERQRVKVANADGVERGLELAGEIAFTLGGQEHTLQVSVEADGSLWAVFADGTSGQSTFRFRFLRPEAPAADNSVTVDFNRAQLPPCAFADHFICPFPPPGNTLPIDIPAGERNIRTS</sequence>
<name>A0AAU2VCR5_9ACTN</name>
<proteinExistence type="predicted"/>
<organism evidence="1">
    <name type="scientific">Streptomyces sp. NBC_00003</name>
    <dbReference type="NCBI Taxonomy" id="2903608"/>
    <lineage>
        <taxon>Bacteria</taxon>
        <taxon>Bacillati</taxon>
        <taxon>Actinomycetota</taxon>
        <taxon>Actinomycetes</taxon>
        <taxon>Kitasatosporales</taxon>
        <taxon>Streptomycetaceae</taxon>
        <taxon>Streptomyces</taxon>
    </lineage>
</organism>
<dbReference type="PANTHER" id="PTHR41913">
    <property type="entry name" value="DUF1684 DOMAIN-CONTAINING PROTEIN"/>
    <property type="match status" value="1"/>
</dbReference>
<dbReference type="AlphaFoldDB" id="A0AAU2VCR5"/>
<dbReference type="EMBL" id="CP108318">
    <property type="protein sequence ID" value="WTW64881.1"/>
    <property type="molecule type" value="Genomic_DNA"/>
</dbReference>